<dbReference type="EC" id="3.2.1.52" evidence="3"/>
<feature type="active site" description="Proton donor" evidence="8">
    <location>
        <position position="338"/>
    </location>
</feature>
<comment type="similarity">
    <text evidence="2">Belongs to the glycosyl hydrolase 20 family.</text>
</comment>
<accession>A0A834KXU5</accession>
<evidence type="ECO:0000256" key="7">
    <source>
        <dbReference type="ARBA" id="ARBA00023295"/>
    </source>
</evidence>
<evidence type="ECO:0000256" key="2">
    <source>
        <dbReference type="ARBA" id="ARBA00006285"/>
    </source>
</evidence>
<dbReference type="Gene3D" id="3.20.20.80">
    <property type="entry name" value="Glycosidases"/>
    <property type="match status" value="1"/>
</dbReference>
<evidence type="ECO:0000259" key="9">
    <source>
        <dbReference type="Pfam" id="PF00728"/>
    </source>
</evidence>
<evidence type="ECO:0000256" key="3">
    <source>
        <dbReference type="ARBA" id="ARBA00012663"/>
    </source>
</evidence>
<dbReference type="Gene3D" id="3.30.379.10">
    <property type="entry name" value="Chitobiase/beta-hexosaminidase domain 2-like"/>
    <property type="match status" value="1"/>
</dbReference>
<keyword evidence="6" id="KW-0325">Glycoprotein</keyword>
<organism evidence="10 11">
    <name type="scientific">Vespula germanica</name>
    <name type="common">German yellow jacket</name>
    <name type="synonym">Paravespula germanica</name>
    <dbReference type="NCBI Taxonomy" id="30212"/>
    <lineage>
        <taxon>Eukaryota</taxon>
        <taxon>Metazoa</taxon>
        <taxon>Ecdysozoa</taxon>
        <taxon>Arthropoda</taxon>
        <taxon>Hexapoda</taxon>
        <taxon>Insecta</taxon>
        <taxon>Pterygota</taxon>
        <taxon>Neoptera</taxon>
        <taxon>Endopterygota</taxon>
        <taxon>Hymenoptera</taxon>
        <taxon>Apocrita</taxon>
        <taxon>Aculeata</taxon>
        <taxon>Vespoidea</taxon>
        <taxon>Vespidae</taxon>
        <taxon>Vespinae</taxon>
        <taxon>Vespula</taxon>
    </lineage>
</organism>
<proteinExistence type="inferred from homology"/>
<reference evidence="10" key="1">
    <citation type="journal article" date="2020" name="G3 (Bethesda)">
        <title>High-Quality Assemblies for Three Invasive Social Wasps from the &lt;i&gt;Vespula&lt;/i&gt; Genus.</title>
        <authorList>
            <person name="Harrop T.W.R."/>
            <person name="Guhlin J."/>
            <person name="McLaughlin G.M."/>
            <person name="Permina E."/>
            <person name="Stockwell P."/>
            <person name="Gilligan J."/>
            <person name="Le Lec M.F."/>
            <person name="Gruber M.A.M."/>
            <person name="Quinn O."/>
            <person name="Lovegrove M."/>
            <person name="Duncan E.J."/>
            <person name="Remnant E.J."/>
            <person name="Van Eeckhoven J."/>
            <person name="Graham B."/>
            <person name="Knapp R.A."/>
            <person name="Langford K.W."/>
            <person name="Kronenberg Z."/>
            <person name="Press M.O."/>
            <person name="Eacker S.M."/>
            <person name="Wilson-Rankin E.E."/>
            <person name="Purcell J."/>
            <person name="Lester P.J."/>
            <person name="Dearden P.K."/>
        </authorList>
    </citation>
    <scope>NUCLEOTIDE SEQUENCE</scope>
    <source>
        <strain evidence="10">Linc-1</strain>
    </source>
</reference>
<keyword evidence="11" id="KW-1185">Reference proteome</keyword>
<comment type="caution">
    <text evidence="10">The sequence shown here is derived from an EMBL/GenBank/DDBJ whole genome shotgun (WGS) entry which is preliminary data.</text>
</comment>
<keyword evidence="4" id="KW-0732">Signal</keyword>
<dbReference type="FunFam" id="3.20.20.80:FF:000063">
    <property type="entry name" value="Beta-hexosaminidase"/>
    <property type="match status" value="1"/>
</dbReference>
<evidence type="ECO:0000256" key="4">
    <source>
        <dbReference type="ARBA" id="ARBA00022729"/>
    </source>
</evidence>
<gene>
    <name evidence="10" type="ORF">HZH68_002306</name>
</gene>
<dbReference type="InterPro" id="IPR025705">
    <property type="entry name" value="Beta_hexosaminidase_sua/sub"/>
</dbReference>
<comment type="catalytic activity">
    <reaction evidence="1">
        <text>Hydrolysis of terminal non-reducing N-acetyl-D-hexosamine residues in N-acetyl-beta-D-hexosaminides.</text>
        <dbReference type="EC" id="3.2.1.52"/>
    </reaction>
</comment>
<dbReference type="Pfam" id="PF00728">
    <property type="entry name" value="Glyco_hydro_20"/>
    <property type="match status" value="1"/>
</dbReference>
<dbReference type="InterPro" id="IPR029018">
    <property type="entry name" value="Hex-like_dom2"/>
</dbReference>
<dbReference type="GO" id="GO:0005975">
    <property type="term" value="P:carbohydrate metabolic process"/>
    <property type="evidence" value="ECO:0007669"/>
    <property type="project" value="InterPro"/>
</dbReference>
<feature type="domain" description="Glycoside hydrolase family 20 catalytic" evidence="9">
    <location>
        <begin position="183"/>
        <end position="518"/>
    </location>
</feature>
<dbReference type="InterPro" id="IPR017853">
    <property type="entry name" value="GH"/>
</dbReference>
<evidence type="ECO:0000313" key="10">
    <source>
        <dbReference type="EMBL" id="KAF7413817.1"/>
    </source>
</evidence>
<evidence type="ECO:0000256" key="1">
    <source>
        <dbReference type="ARBA" id="ARBA00001231"/>
    </source>
</evidence>
<dbReference type="PANTHER" id="PTHR22600">
    <property type="entry name" value="BETA-HEXOSAMINIDASE"/>
    <property type="match status" value="1"/>
</dbReference>
<dbReference type="InterPro" id="IPR015883">
    <property type="entry name" value="Glyco_hydro_20_cat"/>
</dbReference>
<keyword evidence="5" id="KW-0378">Hydrolase</keyword>
<evidence type="ECO:0000313" key="11">
    <source>
        <dbReference type="Proteomes" id="UP000617340"/>
    </source>
</evidence>
<dbReference type="GO" id="GO:0005886">
    <property type="term" value="C:plasma membrane"/>
    <property type="evidence" value="ECO:0007669"/>
    <property type="project" value="TreeGrafter"/>
</dbReference>
<dbReference type="SUPFAM" id="SSF51445">
    <property type="entry name" value="(Trans)glycosidases"/>
    <property type="match status" value="1"/>
</dbReference>
<evidence type="ECO:0000256" key="5">
    <source>
        <dbReference type="ARBA" id="ARBA00022801"/>
    </source>
</evidence>
<keyword evidence="7" id="KW-0326">Glycosidase</keyword>
<dbReference type="PANTHER" id="PTHR22600:SF3">
    <property type="entry name" value="BETA-HEXOSAMINIDASE FDL-RELATED"/>
    <property type="match status" value="1"/>
</dbReference>
<dbReference type="GO" id="GO:0016231">
    <property type="term" value="F:beta-N-acetylglucosaminidase activity"/>
    <property type="evidence" value="ECO:0007669"/>
    <property type="project" value="TreeGrafter"/>
</dbReference>
<name>A0A834KXU5_VESGE</name>
<dbReference type="AlphaFoldDB" id="A0A834KXU5"/>
<evidence type="ECO:0000256" key="6">
    <source>
        <dbReference type="ARBA" id="ARBA00023180"/>
    </source>
</evidence>
<sequence>MGGSLPSGWMRRILLFLVLITGVLLIAMYAHAPPLASLQPFTTRRVFQSPWSWTCVAGRCERRAVRSSRISLATCTALCGGNTRLLWPRPTGNVILGDESVTMHLQQIEFVTVNTSDRDVKTLLEYAKDVFLGNVRSLIRVANVKGRSGIDSFLIYLSAGNSRGTKLTIDTDESYTLELILKGRQFFGINQLKRLIDGMAASKLNTFHWHLTDSQSFPFDSVQFPEMARWGAYSGDQVYTPDDVKDLADYARIRGVRVLVEIDSPAHAGAGWQWGTEHGYGELALCVDQQPWTSYCGEPNCGQLNPINEHSYRILEGLYRELLDLTEVRDIIHLGGDEVNLDCWAQYGNITAAMQAQNMTDHHAMWAEFETKMFQRLVKANHDEVPKAVILWSSPLTKRPYITTYFDPKIHVIQSWGGSNWLETSDLLEDGFRVILSHVDAWYLDCGFGRWRETGEAACGEYRTWQTVYNHRPWKEYPQQQMNLILGGEAAIWSEQMGQASLGPRVWPRASALAERLW</sequence>
<dbReference type="PRINTS" id="PR00738">
    <property type="entry name" value="GLHYDRLASE20"/>
</dbReference>
<dbReference type="GO" id="GO:0030203">
    <property type="term" value="P:glycosaminoglycan metabolic process"/>
    <property type="evidence" value="ECO:0007669"/>
    <property type="project" value="TreeGrafter"/>
</dbReference>
<dbReference type="EMBL" id="JACSDZ010000002">
    <property type="protein sequence ID" value="KAF7413817.1"/>
    <property type="molecule type" value="Genomic_DNA"/>
</dbReference>
<protein>
    <recommendedName>
        <fullName evidence="3">beta-N-acetylhexosaminidase</fullName>
        <ecNumber evidence="3">3.2.1.52</ecNumber>
    </recommendedName>
</protein>
<dbReference type="Proteomes" id="UP000617340">
    <property type="component" value="Unassembled WGS sequence"/>
</dbReference>
<dbReference type="SUPFAM" id="SSF55545">
    <property type="entry name" value="beta-N-acetylhexosaminidase-like domain"/>
    <property type="match status" value="1"/>
</dbReference>
<evidence type="ECO:0000256" key="8">
    <source>
        <dbReference type="PIRSR" id="PIRSR625705-1"/>
    </source>
</evidence>